<dbReference type="Pfam" id="PF11454">
    <property type="entry name" value="DUF3016"/>
    <property type="match status" value="1"/>
</dbReference>
<evidence type="ECO:0000313" key="3">
    <source>
        <dbReference type="Proteomes" id="UP000613768"/>
    </source>
</evidence>
<feature type="signal peptide" evidence="1">
    <location>
        <begin position="1"/>
        <end position="22"/>
    </location>
</feature>
<organism evidence="2 3">
    <name type="scientific">Pseudomarimonas arenosa</name>
    <dbReference type="NCBI Taxonomy" id="2774145"/>
    <lineage>
        <taxon>Bacteria</taxon>
        <taxon>Pseudomonadati</taxon>
        <taxon>Pseudomonadota</taxon>
        <taxon>Gammaproteobacteria</taxon>
        <taxon>Lysobacterales</taxon>
        <taxon>Lysobacteraceae</taxon>
        <taxon>Pseudomarimonas</taxon>
    </lineage>
</organism>
<accession>A0AAW3ZQH9</accession>
<reference evidence="2 3" key="1">
    <citation type="submission" date="2020-09" db="EMBL/GenBank/DDBJ databases">
        <title>Pseudoxanthomonas sp. CAU 1598 isolated from sand of Yaerae Beach.</title>
        <authorList>
            <person name="Kim W."/>
        </authorList>
    </citation>
    <scope>NUCLEOTIDE SEQUENCE [LARGE SCALE GENOMIC DNA]</scope>
    <source>
        <strain evidence="2 3">CAU 1598</strain>
    </source>
</reference>
<evidence type="ECO:0000256" key="1">
    <source>
        <dbReference type="SAM" id="SignalP"/>
    </source>
</evidence>
<dbReference type="InterPro" id="IPR021557">
    <property type="entry name" value="DUF3016"/>
</dbReference>
<proteinExistence type="predicted"/>
<keyword evidence="3" id="KW-1185">Reference proteome</keyword>
<keyword evidence="1" id="KW-0732">Signal</keyword>
<feature type="chain" id="PRO_5043363474" evidence="1">
    <location>
        <begin position="23"/>
        <end position="170"/>
    </location>
</feature>
<protein>
    <submittedName>
        <fullName evidence="2">DUF3016 domain-containing protein</fullName>
    </submittedName>
</protein>
<sequence>MNLRTGIPLLLGLLLAASSALGQDMSATSVEVEFLNPDEYTDADYGKGIHQREGEANFRQLRKFLQQQAPSYLKPGQRLLVQFTDIDLAGDREPTARLEMRDVRIIRSVYPPKLDFHYRLTDELGNVLREGQASIRDLGFELHHRSRMSDPLRYEKRMLSEWLRDEFVNR</sequence>
<dbReference type="RefSeq" id="WP_192029973.1">
    <property type="nucleotide sequence ID" value="NZ_JACYTR010000025.1"/>
</dbReference>
<name>A0AAW3ZQH9_9GAMM</name>
<dbReference type="EMBL" id="JACYTR010000025">
    <property type="protein sequence ID" value="MBD8526556.1"/>
    <property type="molecule type" value="Genomic_DNA"/>
</dbReference>
<dbReference type="AlphaFoldDB" id="A0AAW3ZQH9"/>
<evidence type="ECO:0000313" key="2">
    <source>
        <dbReference type="EMBL" id="MBD8526556.1"/>
    </source>
</evidence>
<gene>
    <name evidence="2" type="ORF">IFO71_12495</name>
</gene>
<comment type="caution">
    <text evidence="2">The sequence shown here is derived from an EMBL/GenBank/DDBJ whole genome shotgun (WGS) entry which is preliminary data.</text>
</comment>
<dbReference type="Proteomes" id="UP000613768">
    <property type="component" value="Unassembled WGS sequence"/>
</dbReference>